<protein>
    <submittedName>
        <fullName evidence="2">Uncharacterized protein</fullName>
    </submittedName>
</protein>
<accession>A0A3M0K4T3</accession>
<evidence type="ECO:0000256" key="1">
    <source>
        <dbReference type="SAM" id="MobiDB-lite"/>
    </source>
</evidence>
<reference evidence="2 3" key="1">
    <citation type="submission" date="2018-07" db="EMBL/GenBank/DDBJ databases">
        <title>A high quality draft genome assembly of the barn swallow (H. rustica rustica).</title>
        <authorList>
            <person name="Formenti G."/>
            <person name="Chiara M."/>
            <person name="Poveda L."/>
            <person name="Francoijs K.-J."/>
            <person name="Bonisoli-Alquati A."/>
            <person name="Canova L."/>
            <person name="Gianfranceschi L."/>
            <person name="Horner D.S."/>
            <person name="Saino N."/>
        </authorList>
    </citation>
    <scope>NUCLEOTIDE SEQUENCE [LARGE SCALE GENOMIC DNA]</scope>
    <source>
        <strain evidence="2">Chelidonia</strain>
        <tissue evidence="2">Blood</tissue>
    </source>
</reference>
<feature type="compositionally biased region" description="Polar residues" evidence="1">
    <location>
        <begin position="1"/>
        <end position="14"/>
    </location>
</feature>
<gene>
    <name evidence="2" type="ORF">DUI87_16965</name>
</gene>
<feature type="region of interest" description="Disordered" evidence="1">
    <location>
        <begin position="111"/>
        <end position="130"/>
    </location>
</feature>
<comment type="caution">
    <text evidence="2">The sequence shown here is derived from an EMBL/GenBank/DDBJ whole genome shotgun (WGS) entry which is preliminary data.</text>
</comment>
<sequence length="177" mass="19571">MIRCPSSNKLSKTPGTMDDGSHESKCQTCCKRNQVRLVLWIYSNQSRVFATSFESIHKISHQKPWYQTLTAKFKYQTAKFKFQCQSGFCPPRVCLQSGLVMSVLMRVSHAASTSTAERGPSSTGANPGETRKICCDGLKGLGSKEEQWGGIHQSVVQLVTSNGPFGLQIYKGEKNSN</sequence>
<keyword evidence="3" id="KW-1185">Reference proteome</keyword>
<evidence type="ECO:0000313" key="3">
    <source>
        <dbReference type="Proteomes" id="UP000269221"/>
    </source>
</evidence>
<dbReference type="Proteomes" id="UP000269221">
    <property type="component" value="Unassembled WGS sequence"/>
</dbReference>
<feature type="region of interest" description="Disordered" evidence="1">
    <location>
        <begin position="1"/>
        <end position="24"/>
    </location>
</feature>
<name>A0A3M0K4T3_HIRRU</name>
<dbReference type="EMBL" id="QRBI01000120">
    <property type="protein sequence ID" value="RMC07491.1"/>
    <property type="molecule type" value="Genomic_DNA"/>
</dbReference>
<feature type="compositionally biased region" description="Polar residues" evidence="1">
    <location>
        <begin position="111"/>
        <end position="125"/>
    </location>
</feature>
<evidence type="ECO:0000313" key="2">
    <source>
        <dbReference type="EMBL" id="RMC07491.1"/>
    </source>
</evidence>
<organism evidence="2 3">
    <name type="scientific">Hirundo rustica rustica</name>
    <dbReference type="NCBI Taxonomy" id="333673"/>
    <lineage>
        <taxon>Eukaryota</taxon>
        <taxon>Metazoa</taxon>
        <taxon>Chordata</taxon>
        <taxon>Craniata</taxon>
        <taxon>Vertebrata</taxon>
        <taxon>Euteleostomi</taxon>
        <taxon>Archelosauria</taxon>
        <taxon>Archosauria</taxon>
        <taxon>Dinosauria</taxon>
        <taxon>Saurischia</taxon>
        <taxon>Theropoda</taxon>
        <taxon>Coelurosauria</taxon>
        <taxon>Aves</taxon>
        <taxon>Neognathae</taxon>
        <taxon>Neoaves</taxon>
        <taxon>Telluraves</taxon>
        <taxon>Australaves</taxon>
        <taxon>Passeriformes</taxon>
        <taxon>Sylvioidea</taxon>
        <taxon>Hirundinidae</taxon>
        <taxon>Hirundo</taxon>
    </lineage>
</organism>
<dbReference type="AlphaFoldDB" id="A0A3M0K4T3"/>
<proteinExistence type="predicted"/>